<evidence type="ECO:0000313" key="9">
    <source>
        <dbReference type="EMBL" id="ABE60047.1"/>
    </source>
</evidence>
<dbReference type="GO" id="GO:0005886">
    <property type="term" value="C:plasma membrane"/>
    <property type="evidence" value="ECO:0007669"/>
    <property type="project" value="UniProtKB-SubCell"/>
</dbReference>
<feature type="transmembrane region" description="Helical" evidence="8">
    <location>
        <begin position="128"/>
        <end position="148"/>
    </location>
</feature>
<feature type="transmembrane region" description="Helical" evidence="8">
    <location>
        <begin position="212"/>
        <end position="232"/>
    </location>
</feature>
<evidence type="ECO:0000256" key="6">
    <source>
        <dbReference type="ARBA" id="ARBA00022989"/>
    </source>
</evidence>
<dbReference type="Pfam" id="PF01032">
    <property type="entry name" value="FecCD"/>
    <property type="match status" value="1"/>
</dbReference>
<feature type="transmembrane region" description="Helical" evidence="8">
    <location>
        <begin position="103"/>
        <end position="122"/>
    </location>
</feature>
<comment type="similarity">
    <text evidence="2">Belongs to the binding-protein-dependent transport system permease family. FecCD subfamily.</text>
</comment>
<evidence type="ECO:0000256" key="8">
    <source>
        <dbReference type="SAM" id="Phobius"/>
    </source>
</evidence>
<keyword evidence="10" id="KW-1185">Reference proteome</keyword>
<dbReference type="InterPro" id="IPR037294">
    <property type="entry name" value="ABC_BtuC-like"/>
</dbReference>
<keyword evidence="4" id="KW-1003">Cell membrane</keyword>
<dbReference type="GO" id="GO:0033214">
    <property type="term" value="P:siderophore-iron import into cell"/>
    <property type="evidence" value="ECO:0007669"/>
    <property type="project" value="TreeGrafter"/>
</dbReference>
<gene>
    <name evidence="9" type="ordered locus">Csal_2700</name>
</gene>
<reference evidence="9 10" key="1">
    <citation type="journal article" date="2011" name="Stand. Genomic Sci.">
        <title>Complete genome sequence of the halophilic and highly halotolerant Chromohalobacter salexigens type strain (1H11(T)).</title>
        <authorList>
            <person name="Copeland A."/>
            <person name="O'Connor K."/>
            <person name="Lucas S."/>
            <person name="Lapidus A."/>
            <person name="Berry K.W."/>
            <person name="Detter J.C."/>
            <person name="Del Rio T.G."/>
            <person name="Hammon N."/>
            <person name="Dalin E."/>
            <person name="Tice H."/>
            <person name="Pitluck S."/>
            <person name="Bruce D."/>
            <person name="Goodwin L."/>
            <person name="Han C."/>
            <person name="Tapia R."/>
            <person name="Saunders E."/>
            <person name="Schmutz J."/>
            <person name="Brettin T."/>
            <person name="Larimer F."/>
            <person name="Land M."/>
            <person name="Hauser L."/>
            <person name="Vargas C."/>
            <person name="Nieto J.J."/>
            <person name="Kyrpides N.C."/>
            <person name="Ivanova N."/>
            <person name="Goker M."/>
            <person name="Klenk H.P."/>
            <person name="Csonka L.N."/>
            <person name="Woyke T."/>
        </authorList>
    </citation>
    <scope>NUCLEOTIDE SEQUENCE [LARGE SCALE GENOMIC DNA]</scope>
    <source>
        <strain evidence="10">ATCC BAA-138 / DSM 3043 / CIP 106854 / NCIMB 13768 / 1H11</strain>
    </source>
</reference>
<dbReference type="EMBL" id="CP000285">
    <property type="protein sequence ID" value="ABE60047.1"/>
    <property type="molecule type" value="Genomic_DNA"/>
</dbReference>
<keyword evidence="6 8" id="KW-1133">Transmembrane helix</keyword>
<feature type="transmembrane region" description="Helical" evidence="8">
    <location>
        <begin position="267"/>
        <end position="283"/>
    </location>
</feature>
<feature type="transmembrane region" description="Helical" evidence="8">
    <location>
        <begin position="74"/>
        <end position="91"/>
    </location>
</feature>
<protein>
    <submittedName>
        <fullName evidence="9">Transport system permease protein</fullName>
    </submittedName>
</protein>
<evidence type="ECO:0000256" key="4">
    <source>
        <dbReference type="ARBA" id="ARBA00022475"/>
    </source>
</evidence>
<dbReference type="SUPFAM" id="SSF81345">
    <property type="entry name" value="ABC transporter involved in vitamin B12 uptake, BtuC"/>
    <property type="match status" value="1"/>
</dbReference>
<evidence type="ECO:0000256" key="7">
    <source>
        <dbReference type="ARBA" id="ARBA00023136"/>
    </source>
</evidence>
<feature type="transmembrane region" description="Helical" evidence="8">
    <location>
        <begin position="16"/>
        <end position="39"/>
    </location>
</feature>
<dbReference type="KEGG" id="csa:Csal_2700"/>
<dbReference type="Proteomes" id="UP000000239">
    <property type="component" value="Chromosome"/>
</dbReference>
<dbReference type="CDD" id="cd06550">
    <property type="entry name" value="TM_ABC_iron-siderophores_like"/>
    <property type="match status" value="1"/>
</dbReference>
<name>Q1QU11_CHRI1</name>
<evidence type="ECO:0000256" key="5">
    <source>
        <dbReference type="ARBA" id="ARBA00022692"/>
    </source>
</evidence>
<comment type="subcellular location">
    <subcellularLocation>
        <location evidence="1">Cell membrane</location>
        <topology evidence="1">Multi-pass membrane protein</topology>
    </subcellularLocation>
</comment>
<organism evidence="9 10">
    <name type="scientific">Chromohalobacter israelensis (strain ATCC BAA-138 / DSM 3043 / CIP 106854 / NCIMB 13768 / 1H11)</name>
    <name type="common">Chromohalobacter salexigens</name>
    <dbReference type="NCBI Taxonomy" id="290398"/>
    <lineage>
        <taxon>Bacteria</taxon>
        <taxon>Pseudomonadati</taxon>
        <taxon>Pseudomonadota</taxon>
        <taxon>Gammaproteobacteria</taxon>
        <taxon>Oceanospirillales</taxon>
        <taxon>Halomonadaceae</taxon>
        <taxon>Chromohalobacter</taxon>
    </lineage>
</organism>
<dbReference type="Gene3D" id="1.10.3470.10">
    <property type="entry name" value="ABC transporter involved in vitamin B12 uptake, BtuC"/>
    <property type="match status" value="1"/>
</dbReference>
<dbReference type="GO" id="GO:0022857">
    <property type="term" value="F:transmembrane transporter activity"/>
    <property type="evidence" value="ECO:0007669"/>
    <property type="project" value="InterPro"/>
</dbReference>
<dbReference type="GeneID" id="95335397"/>
<dbReference type="InterPro" id="IPR000522">
    <property type="entry name" value="ABC_transptr_permease_BtuC"/>
</dbReference>
<keyword evidence="5 8" id="KW-0812">Transmembrane</keyword>
<feature type="transmembrane region" description="Helical" evidence="8">
    <location>
        <begin position="318"/>
        <end position="336"/>
    </location>
</feature>
<sequence>MRVLTHCLSFGKPRSLIGLWLGLTGLLAAIALSSLLYGAGDIGPARAWQALQHMGTASGGEARFVLTELRMPRLWIGLVVGAALGIAGALLQAVTRNPLAEPGLLGVSAGAAFAVTLAILWGADTATLRVSVAQLGALGGCLCVLAAARLQGIGDDPIRLILAGAILSGLLHSLSSLILLYDQYTADEIRFWVVGSLAGRQLDDLVPLFPSLGIAALLIVMLARPLAALALGEHVAIGLGHHPRLVRLLVIVVVALLVGGATAAAGPIAFVGLVVPFAARALAGPDIRRTLWLCLPLGPIVVVSADIVSRLVVPPSELPLGVLTALIGAPVLIGVVRGRRLPTL</sequence>
<proteinExistence type="inferred from homology"/>
<feature type="transmembrane region" description="Helical" evidence="8">
    <location>
        <begin position="290"/>
        <end position="312"/>
    </location>
</feature>
<dbReference type="STRING" id="290398.Csal_2700"/>
<dbReference type="HOGENOM" id="CLU_013016_1_0_6"/>
<keyword evidence="3" id="KW-0813">Transport</keyword>
<dbReference type="eggNOG" id="COG0609">
    <property type="taxonomic scope" value="Bacteria"/>
</dbReference>
<evidence type="ECO:0000256" key="1">
    <source>
        <dbReference type="ARBA" id="ARBA00004651"/>
    </source>
</evidence>
<dbReference type="AlphaFoldDB" id="Q1QU11"/>
<evidence type="ECO:0000256" key="2">
    <source>
        <dbReference type="ARBA" id="ARBA00007935"/>
    </source>
</evidence>
<dbReference type="OrthoDB" id="9055647at2"/>
<evidence type="ECO:0000256" key="3">
    <source>
        <dbReference type="ARBA" id="ARBA00022448"/>
    </source>
</evidence>
<dbReference type="RefSeq" id="WP_011507993.1">
    <property type="nucleotide sequence ID" value="NC_007963.1"/>
</dbReference>
<feature type="transmembrane region" description="Helical" evidence="8">
    <location>
        <begin position="160"/>
        <end position="181"/>
    </location>
</feature>
<dbReference type="PANTHER" id="PTHR30472">
    <property type="entry name" value="FERRIC ENTEROBACTIN TRANSPORT SYSTEM PERMEASE PROTEIN"/>
    <property type="match status" value="1"/>
</dbReference>
<keyword evidence="7 8" id="KW-0472">Membrane</keyword>
<evidence type="ECO:0000313" key="10">
    <source>
        <dbReference type="Proteomes" id="UP000000239"/>
    </source>
</evidence>
<accession>Q1QU11</accession>
<dbReference type="PANTHER" id="PTHR30472:SF1">
    <property type="entry name" value="FE(3+) DICITRATE TRANSPORT SYSTEM PERMEASE PROTEIN FECC-RELATED"/>
    <property type="match status" value="1"/>
</dbReference>